<feature type="compositionally biased region" description="Polar residues" evidence="3">
    <location>
        <begin position="1630"/>
        <end position="1639"/>
    </location>
</feature>
<dbReference type="GO" id="GO:0045295">
    <property type="term" value="F:gamma-catenin binding"/>
    <property type="evidence" value="ECO:0007669"/>
    <property type="project" value="TreeGrafter"/>
</dbReference>
<dbReference type="GO" id="GO:0008013">
    <property type="term" value="F:beta-catenin binding"/>
    <property type="evidence" value="ECO:0007669"/>
    <property type="project" value="InterPro"/>
</dbReference>
<dbReference type="GO" id="GO:0007389">
    <property type="term" value="P:pattern specification process"/>
    <property type="evidence" value="ECO:0007669"/>
    <property type="project" value="TreeGrafter"/>
</dbReference>
<dbReference type="InterPro" id="IPR011989">
    <property type="entry name" value="ARM-like"/>
</dbReference>
<feature type="compositionally biased region" description="Polar residues" evidence="3">
    <location>
        <begin position="914"/>
        <end position="926"/>
    </location>
</feature>
<feature type="region of interest" description="Disordered" evidence="3">
    <location>
        <begin position="142"/>
        <end position="231"/>
    </location>
</feature>
<evidence type="ECO:0000313" key="4">
    <source>
        <dbReference type="EMBL" id="KAG5454057.1"/>
    </source>
</evidence>
<dbReference type="GO" id="GO:0090090">
    <property type="term" value="P:negative regulation of canonical Wnt signaling pathway"/>
    <property type="evidence" value="ECO:0007669"/>
    <property type="project" value="TreeGrafter"/>
</dbReference>
<feature type="compositionally biased region" description="Low complexity" evidence="3">
    <location>
        <begin position="1574"/>
        <end position="1584"/>
    </location>
</feature>
<feature type="region of interest" description="Disordered" evidence="3">
    <location>
        <begin position="1054"/>
        <end position="1083"/>
    </location>
</feature>
<dbReference type="SMART" id="SM00185">
    <property type="entry name" value="ARM"/>
    <property type="match status" value="6"/>
</dbReference>
<feature type="compositionally biased region" description="Basic and acidic residues" evidence="3">
    <location>
        <begin position="1278"/>
        <end position="1290"/>
    </location>
</feature>
<feature type="region of interest" description="Disordered" evidence="3">
    <location>
        <begin position="1122"/>
        <end position="1178"/>
    </location>
</feature>
<feature type="region of interest" description="Disordered" evidence="3">
    <location>
        <begin position="2110"/>
        <end position="2166"/>
    </location>
</feature>
<feature type="region of interest" description="Disordered" evidence="3">
    <location>
        <begin position="1469"/>
        <end position="1525"/>
    </location>
</feature>
<accession>A0A419PM48</accession>
<dbReference type="Proteomes" id="UP000286415">
    <property type="component" value="Unassembled WGS sequence"/>
</dbReference>
<sequence>MQSQQPPHPVYFDQNYVTAGLPNQPRFQVCNGRRHLYQNFAPSPPTNGFVRSSSSSHHLNAPACQTNFTRPLNPPVHFKTWSHDSSPQQSTGQLQSTTIRPSGLLRPSHPGHYATVICQQPSTHPRDSGLSSTAIHHNHPVEFAGVPSTTPTAHSLHNFSTPHSAHVEVPNTRDPYAQGPHVVCRRNPPPPPPPRSNSWLGRASGDSSHHVSPHITSGPQHPTPTPYTTATTTVTEPCISRGRHVQSYPAPSGVFVEPHRLQGPAGVVGSWPPCSNGCGQVLKPTDNPASGCRSFMSNHGPLPAITPVTSAVATQSTDCAARTEVTDTLLRLLICHYTTSPSNPSTQRDPAILDRLLRAVCGTNRPLGGGRFMDSEVASLAQGILPHLIRIIYTEVLAVNAEAAADGYGLRTPWQENPTGDANSCVRLERRANETSDPIVKAESSELSMTTSMESRHSDEEEDDLDDLGEYDVETVLNVLEDKPRAWATGAELDALPPGTSIEELKSAAMEAISRLVPMCQADSNLCERDLGIIHLLKTIQTYTNVQQLRLKQSPSSLDPLSTSLPRCPVAEVAALVRLSFYPEHRTAICSLGGVHALIALLRAEQSASTELNDAGCVHNCSPNDKSSHDSQASLEHHYHETSLALRRYICMALTNLTFGVAENKALICRRVANLEALLAQLESGNEELKQVSASVLRNLCWRTDSRSKLALRRVNAPRRLTLAAMNAQRDSTLRTTLSALWNLSAHCSHNKRAVCSVEGVFSFLLGTMHCNDLSNRLVIVENSGGILRNVSAVVAGRDDYRILLHQNNCYPILIELLRHSPSLTVVVNVCGTLWNLTASPRCPTDDLVLLCRLGVVDLLHQLARSSHELIRNSSTAVLRNLMQPPRQTQQLPTGMGPTSLETSNFEHKYGSDFAQNDTDPSSPSVDTRDDVGDEDESSCSTDQSCRRRLNSRARLRFGLLSVVLEADDADEEAAEETDDGDDEEEDTYEDEGSIYPDQEAMVTDDSSDIGSRRIVPVSIGNVDPQQLVNQAVTDECAWQQSDTDEEQACVYAEEGTPYPPDSTTASSLELHQQPNKTRRGPSEEFYLDDADYYASGQQPIELTSYTSSDGLLHVYASEGSPSQLMSVSPSVVSVSPPSEPHKSSDVFTTRATSQRPSDVSDEGPQLPSPPPDVSGLVSPLLTMQLNDFDPDVSGFTLPPPPLQTVQERQIPSVSTAESSAISPIPTPLIFSRGTSSYISSADLGDLPVGVQSSPQSEYSEQPLMHESDFTDEIDTNPDSRDAISRHESGIDEDAEEDHEERLAPLTFSNGDGVEEGNEGEEVRLAFAEEGTPQDTRSSSVSESLIAFPNRNCERASRPPLHCAMYGWPDRNSHTVPDTSGHLVDDPDDEDEQGQSHILQQCIASAMPGNASYTLRADIPSGLKFPSNHSTQIALFPQADDTVQSFAVEDTPFGTSTKTSSASDLFALDGKADHLPDPSPVSLRQNHNPDTPLKVNKPLPHSEPCSSPGSAGRIGSSSSINGDTSSDLLSEVIQSAMPKAAQSGLSDCCPVPSDGDCLQLYAVESIPGEDDLSESSSMQHMNSSGLNSLSTQPSLHCSSTASPAMDVVAAVSGMGSSDTGLSAPPAPPRRTTSVLSSQKDPFAPTSPVVTRPQATVAPMPQVQQCPPITTEPVGPLKPDRLLITDGLRGTHRASLTPADKDDASSFSSLLSIESVGLEHSLLQECITSAMPRPKLSGPLRRQQHQPWEPIQTGFSGSNEAELYKLSALAQPGDHTESEPITTEPQILAADHDSPPLGTGLSAPIPKLSSTGACSSLCSLASSVGHKSAPSASTTTAHLVTDQATLPGKTKRSGALHFLANGSDDAPHPPQCSIPTTAINDNRRSPGPTVVGLSAENVTNDGASSEATAATTNGSTRLIPPSTVPHQSSLPVRESRLPCLKRVQPVSPQVVKERDVTGVTDQVATDHTLSNILAEGTQAILAALQAAADEDHVSSDQMNMSDRPLLSAKSSARATSVSPGTAVPSNHRIPTASVLPTRLVQPSQLIRPSPVPQVKSDGTKLDSKNSVKPTSKIVTPVQVAKQCLKTNDAKAEKQARAVTKQYRPTTTTYSIQAKTPSVQRSGLRPPAKHSIPSRLASTCPPSATGRSLVSSRSTSVSGSQNNLNLPGSKLVAPSQSISAQSIYAALAKQERHSTINNSKLAKPTSAATSKYKYSSAASTIPTSVKNCNPESKALSTPNGCLSNMHSNSDQSTSNFGYSAASSSSLVGDDNLPKPIRGGRKSLTGRKMATTNDKVMEKIVIRPNGPASRPSTQVSNDANQTLPDSVGHRIPRTSSHAEPTLTPKSSKSSLTKLPSTTCLGSTNKTGVIRSSSPTSPSKLHTEHRDTEAGMWIVRGELTMVERAS</sequence>
<feature type="compositionally biased region" description="Polar residues" evidence="3">
    <location>
        <begin position="1204"/>
        <end position="1222"/>
    </location>
</feature>
<feature type="region of interest" description="Disordered" evidence="3">
    <location>
        <begin position="2041"/>
        <end position="2067"/>
    </location>
</feature>
<feature type="region of interest" description="Disordered" evidence="3">
    <location>
        <begin position="1614"/>
        <end position="1678"/>
    </location>
</feature>
<dbReference type="GO" id="GO:0016055">
    <property type="term" value="P:Wnt signaling pathway"/>
    <property type="evidence" value="ECO:0007669"/>
    <property type="project" value="UniProtKB-KW"/>
</dbReference>
<feature type="compositionally biased region" description="Low complexity" evidence="3">
    <location>
        <begin position="1506"/>
        <end position="1525"/>
    </location>
</feature>
<feature type="region of interest" description="Disordered" evidence="3">
    <location>
        <begin position="968"/>
        <end position="1009"/>
    </location>
</feature>
<organism evidence="4 5">
    <name type="scientific">Clonorchis sinensis</name>
    <name type="common">Chinese liver fluke</name>
    <dbReference type="NCBI Taxonomy" id="79923"/>
    <lineage>
        <taxon>Eukaryota</taxon>
        <taxon>Metazoa</taxon>
        <taxon>Spiralia</taxon>
        <taxon>Lophotrochozoa</taxon>
        <taxon>Platyhelminthes</taxon>
        <taxon>Trematoda</taxon>
        <taxon>Digenea</taxon>
        <taxon>Opisthorchiida</taxon>
        <taxon>Opisthorchiata</taxon>
        <taxon>Opisthorchiidae</taxon>
        <taxon>Clonorchis</taxon>
    </lineage>
</organism>
<feature type="compositionally biased region" description="Polar residues" evidence="3">
    <location>
        <begin position="147"/>
        <end position="163"/>
    </location>
</feature>
<feature type="compositionally biased region" description="Low complexity" evidence="3">
    <location>
        <begin position="2143"/>
        <end position="2158"/>
    </location>
</feature>
<dbReference type="GO" id="GO:0016477">
    <property type="term" value="P:cell migration"/>
    <property type="evidence" value="ECO:0007669"/>
    <property type="project" value="TreeGrafter"/>
</dbReference>
<reference evidence="4 5" key="2">
    <citation type="journal article" date="2021" name="Genomics">
        <title>High-quality reference genome for Clonorchis sinensis.</title>
        <authorList>
            <person name="Young N.D."/>
            <person name="Stroehlein A.J."/>
            <person name="Kinkar L."/>
            <person name="Wang T."/>
            <person name="Sohn W.M."/>
            <person name="Chang B.C.H."/>
            <person name="Kaur P."/>
            <person name="Weisz D."/>
            <person name="Dudchenko O."/>
            <person name="Aiden E.L."/>
            <person name="Korhonen P.K."/>
            <person name="Gasser R.B."/>
        </authorList>
    </citation>
    <scope>NUCLEOTIDE SEQUENCE [LARGE SCALE GENOMIC DNA]</scope>
    <source>
        <strain evidence="4">Cs-k2</strain>
    </source>
</reference>
<feature type="compositionally biased region" description="Polar residues" evidence="3">
    <location>
        <begin position="83"/>
        <end position="100"/>
    </location>
</feature>
<feature type="region of interest" description="Disordered" evidence="3">
    <location>
        <begin position="77"/>
        <end position="112"/>
    </location>
</feature>
<feature type="compositionally biased region" description="Acidic residues" evidence="3">
    <location>
        <begin position="968"/>
        <end position="993"/>
    </location>
</feature>
<feature type="region of interest" description="Disordered" evidence="3">
    <location>
        <begin position="1249"/>
        <end position="1301"/>
    </location>
</feature>
<feature type="compositionally biased region" description="Polar residues" evidence="3">
    <location>
        <begin position="1898"/>
        <end position="1915"/>
    </location>
</feature>
<dbReference type="PANTHER" id="PTHR12607:SF12">
    <property type="entry name" value="APC-LIKE, ISOFORM A-RELATED"/>
    <property type="match status" value="1"/>
</dbReference>
<dbReference type="STRING" id="79923.A0A419PM48"/>
<feature type="region of interest" description="Disordered" evidence="3">
    <location>
        <begin position="1898"/>
        <end position="1930"/>
    </location>
</feature>
<feature type="compositionally biased region" description="Polar residues" evidence="3">
    <location>
        <begin position="2227"/>
        <end position="2255"/>
    </location>
</feature>
<dbReference type="InterPro" id="IPR016024">
    <property type="entry name" value="ARM-type_fold"/>
</dbReference>
<feature type="compositionally biased region" description="Polar residues" evidence="3">
    <location>
        <begin position="2110"/>
        <end position="2119"/>
    </location>
</feature>
<feature type="compositionally biased region" description="Polar residues" evidence="3">
    <location>
        <begin position="2356"/>
        <end position="2376"/>
    </location>
</feature>
<dbReference type="InterPro" id="IPR000225">
    <property type="entry name" value="Armadillo"/>
</dbReference>
<feature type="compositionally biased region" description="Low complexity" evidence="3">
    <location>
        <begin position="1122"/>
        <end position="1137"/>
    </location>
</feature>
<dbReference type="InterPro" id="IPR026818">
    <property type="entry name" value="Apc_fam"/>
</dbReference>
<feature type="region of interest" description="Disordered" evidence="3">
    <location>
        <begin position="883"/>
        <end position="946"/>
    </location>
</feature>
<dbReference type="Pfam" id="PF00514">
    <property type="entry name" value="Arm"/>
    <property type="match status" value="1"/>
</dbReference>
<dbReference type="GO" id="GO:0016342">
    <property type="term" value="C:catenin complex"/>
    <property type="evidence" value="ECO:0007669"/>
    <property type="project" value="TreeGrafter"/>
</dbReference>
<feature type="region of interest" description="Disordered" evidence="3">
    <location>
        <begin position="1569"/>
        <end position="1598"/>
    </location>
</feature>
<dbReference type="GO" id="GO:0030877">
    <property type="term" value="C:beta-catenin destruction complex"/>
    <property type="evidence" value="ECO:0007669"/>
    <property type="project" value="TreeGrafter"/>
</dbReference>
<feature type="compositionally biased region" description="Polar residues" evidence="3">
    <location>
        <begin position="1062"/>
        <end position="1076"/>
    </location>
</feature>
<feature type="region of interest" description="Disordered" evidence="3">
    <location>
        <begin position="434"/>
        <end position="465"/>
    </location>
</feature>
<dbReference type="EMBL" id="NIRI02000010">
    <property type="protein sequence ID" value="KAG5454057.1"/>
    <property type="molecule type" value="Genomic_DNA"/>
</dbReference>
<feature type="compositionally biased region" description="Polar residues" evidence="3">
    <location>
        <begin position="1585"/>
        <end position="1598"/>
    </location>
</feature>
<name>A0A419PM48_CLOSI</name>
<dbReference type="GO" id="GO:0005881">
    <property type="term" value="C:cytoplasmic microtubule"/>
    <property type="evidence" value="ECO:0007669"/>
    <property type="project" value="TreeGrafter"/>
</dbReference>
<keyword evidence="5" id="KW-1185">Reference proteome</keyword>
<feature type="compositionally biased region" description="Polar residues" evidence="3">
    <location>
        <begin position="1146"/>
        <end position="1158"/>
    </location>
</feature>
<evidence type="ECO:0000313" key="5">
    <source>
        <dbReference type="Proteomes" id="UP000286415"/>
    </source>
</evidence>
<evidence type="ECO:0000256" key="3">
    <source>
        <dbReference type="SAM" id="MobiDB-lite"/>
    </source>
</evidence>
<feature type="region of interest" description="Disordered" evidence="3">
    <location>
        <begin position="2227"/>
        <end position="2281"/>
    </location>
</feature>
<comment type="similarity">
    <text evidence="1">Belongs to the adenomatous polyposis coli (APC) family.</text>
</comment>
<feature type="region of interest" description="Disordered" evidence="3">
    <location>
        <begin position="2297"/>
        <end position="2382"/>
    </location>
</feature>
<evidence type="ECO:0000256" key="1">
    <source>
        <dbReference type="ARBA" id="ARBA00009051"/>
    </source>
</evidence>
<feature type="region of interest" description="Disordered" evidence="3">
    <location>
        <begin position="1192"/>
        <end position="1226"/>
    </location>
</feature>
<gene>
    <name evidence="4" type="ORF">CSKR_102026</name>
</gene>
<proteinExistence type="inferred from homology"/>
<evidence type="ECO:0000256" key="2">
    <source>
        <dbReference type="ARBA" id="ARBA00022687"/>
    </source>
</evidence>
<dbReference type="SUPFAM" id="SSF48371">
    <property type="entry name" value="ARM repeat"/>
    <property type="match status" value="1"/>
</dbReference>
<dbReference type="Gene3D" id="1.25.10.10">
    <property type="entry name" value="Leucine-rich Repeat Variant"/>
    <property type="match status" value="1"/>
</dbReference>
<reference evidence="4 5" key="1">
    <citation type="journal article" date="2018" name="Biotechnol. Adv.">
        <title>Improved genomic resources and new bioinformatic workflow for the carcinogenic parasite Clonorchis sinensis: Biotechnological implications.</title>
        <authorList>
            <person name="Wang D."/>
            <person name="Korhonen P.K."/>
            <person name="Gasser R.B."/>
            <person name="Young N.D."/>
        </authorList>
    </citation>
    <scope>NUCLEOTIDE SEQUENCE [LARGE SCALE GENOMIC DNA]</scope>
    <source>
        <strain evidence="4">Cs-k2</strain>
    </source>
</reference>
<dbReference type="PANTHER" id="PTHR12607">
    <property type="entry name" value="ADENOMATOUS POLYPOSIS COLI PROTEIN FAMILY"/>
    <property type="match status" value="1"/>
</dbReference>
<dbReference type="OrthoDB" id="5918429at2759"/>
<protein>
    <submittedName>
        <fullName evidence="4">Uncharacterized protein</fullName>
    </submittedName>
</protein>
<comment type="caution">
    <text evidence="4">The sequence shown here is derived from an EMBL/GenBank/DDBJ whole genome shotgun (WGS) entry which is preliminary data.</text>
</comment>
<dbReference type="InParanoid" id="A0A419PM48"/>
<keyword evidence="2" id="KW-0879">Wnt signaling pathway</keyword>
<feature type="compositionally biased region" description="Polar residues" evidence="3">
    <location>
        <begin position="2307"/>
        <end position="2321"/>
    </location>
</feature>
<dbReference type="GO" id="GO:0008017">
    <property type="term" value="F:microtubule binding"/>
    <property type="evidence" value="ECO:0007669"/>
    <property type="project" value="TreeGrafter"/>
</dbReference>
<feature type="compositionally biased region" description="Low complexity" evidence="3">
    <location>
        <begin position="1252"/>
        <end position="1263"/>
    </location>
</feature>
<dbReference type="GO" id="GO:0001708">
    <property type="term" value="P:cell fate specification"/>
    <property type="evidence" value="ECO:0007669"/>
    <property type="project" value="TreeGrafter"/>
</dbReference>
<dbReference type="GO" id="GO:0007399">
    <property type="term" value="P:nervous system development"/>
    <property type="evidence" value="ECO:0007669"/>
    <property type="project" value="TreeGrafter"/>
</dbReference>
<dbReference type="GO" id="GO:0007026">
    <property type="term" value="P:negative regulation of microtubule depolymerization"/>
    <property type="evidence" value="ECO:0007669"/>
    <property type="project" value="TreeGrafter"/>
</dbReference>
<feature type="compositionally biased region" description="Low complexity" evidence="3">
    <location>
        <begin position="2337"/>
        <end position="2355"/>
    </location>
</feature>